<gene>
    <name evidence="1" type="ORF">ACE5IX_11915</name>
</gene>
<evidence type="ECO:0000313" key="2">
    <source>
        <dbReference type="Proteomes" id="UP001580391"/>
    </source>
</evidence>
<protein>
    <recommendedName>
        <fullName evidence="3">Rubrerythrin</fullName>
    </recommendedName>
</protein>
<dbReference type="SUPFAM" id="SSF47240">
    <property type="entry name" value="Ferritin-like"/>
    <property type="match status" value="1"/>
</dbReference>
<name>A0ABV5BPI7_9LEPT</name>
<evidence type="ECO:0008006" key="3">
    <source>
        <dbReference type="Google" id="ProtNLM"/>
    </source>
</evidence>
<comment type="caution">
    <text evidence="1">The sequence shown here is derived from an EMBL/GenBank/DDBJ whole genome shotgun (WGS) entry which is preliminary data.</text>
</comment>
<keyword evidence="2" id="KW-1185">Reference proteome</keyword>
<proteinExistence type="predicted"/>
<sequence>MIPNSAKAPSVTAQEIDSLLSKIVLSKDLHFKWLNTLSLLEHIGSRKIHHTQTGYSVTEMVLRHAAEEARHAAFFKKLALKIDPDGPKDFPKDSLLAGFSAISYFQKLDSCVDRSLTDEDFRGKTRTFLCYLYVTKMIEERAGLVYEIYDRILEENKIGISIGGIIKEEENHLFEMNSCLSQLDPKFQERSEFFRQKEDALFKKYYQNIKHRVGVA</sequence>
<dbReference type="InterPro" id="IPR009078">
    <property type="entry name" value="Ferritin-like_SF"/>
</dbReference>
<evidence type="ECO:0000313" key="1">
    <source>
        <dbReference type="EMBL" id="MFB5737221.1"/>
    </source>
</evidence>
<accession>A0ABV5BPI7</accession>
<dbReference type="RefSeq" id="WP_375517216.1">
    <property type="nucleotide sequence ID" value="NZ_JBHILI010000007.1"/>
</dbReference>
<dbReference type="Proteomes" id="UP001580391">
    <property type="component" value="Unassembled WGS sequence"/>
</dbReference>
<dbReference type="EMBL" id="JBHILJ010000006">
    <property type="protein sequence ID" value="MFB5737221.1"/>
    <property type="molecule type" value="Genomic_DNA"/>
</dbReference>
<reference evidence="1 2" key="1">
    <citation type="submission" date="2024-09" db="EMBL/GenBank/DDBJ databases">
        <title>Taxonomic and Genotyping Characterization of Leptospira Strains isolated from Multiple Sources in Colombia highlights the importance of intermediate species.</title>
        <authorList>
            <person name="Torres Higuera L."/>
            <person name="Rojas Tapias D."/>
            <person name="Jimenez Velasquez S."/>
            <person name="Renjifo Ibanez C."/>
        </authorList>
    </citation>
    <scope>NUCLEOTIDE SEQUENCE [LARGE SCALE GENOMIC DNA]</scope>
    <source>
        <strain evidence="1 2">Lep080</strain>
    </source>
</reference>
<organism evidence="1 2">
    <name type="scientific">Leptospira wolffii</name>
    <dbReference type="NCBI Taxonomy" id="409998"/>
    <lineage>
        <taxon>Bacteria</taxon>
        <taxon>Pseudomonadati</taxon>
        <taxon>Spirochaetota</taxon>
        <taxon>Spirochaetia</taxon>
        <taxon>Leptospirales</taxon>
        <taxon>Leptospiraceae</taxon>
        <taxon>Leptospira</taxon>
    </lineage>
</organism>